<feature type="region of interest" description="Disordered" evidence="1">
    <location>
        <begin position="66"/>
        <end position="91"/>
    </location>
</feature>
<dbReference type="Proteomes" id="UP000008366">
    <property type="component" value="Unassembled WGS sequence"/>
</dbReference>
<reference evidence="2 3" key="1">
    <citation type="submission" date="2012-08" db="EMBL/GenBank/DDBJ databases">
        <title>Whole genome shotgun sequence of Kineosphaera limosa NBRC 100340.</title>
        <authorList>
            <person name="Yoshida I."/>
            <person name="Isaki S."/>
            <person name="Hosoyama A."/>
            <person name="Tsuchikane K."/>
            <person name="Katsumata H."/>
            <person name="Ando Y."/>
            <person name="Ohji S."/>
            <person name="Hamada M."/>
            <person name="Tamura T."/>
            <person name="Yamazoe A."/>
            <person name="Yamazaki S."/>
            <person name="Fujita N."/>
        </authorList>
    </citation>
    <scope>NUCLEOTIDE SEQUENCE [LARGE SCALE GENOMIC DNA]</scope>
    <source>
        <strain evidence="2 3">NBRC 100340</strain>
    </source>
</reference>
<keyword evidence="3" id="KW-1185">Reference proteome</keyword>
<sequence length="91" mass="10212">MKMQRGDAVTRKSTPLSAQDVADLAAIRRAPEFAASTEAATLNRLLRIGMDAVLERQMEEGYRVLGEQRGSDIAERRSVARRRRPSWADEP</sequence>
<comment type="caution">
    <text evidence="2">The sequence shown here is derived from an EMBL/GenBank/DDBJ whole genome shotgun (WGS) entry which is preliminary data.</text>
</comment>
<evidence type="ECO:0000313" key="2">
    <source>
        <dbReference type="EMBL" id="GAB97841.1"/>
    </source>
</evidence>
<dbReference type="STRING" id="1184609.KILIM_084_00130"/>
<dbReference type="AlphaFoldDB" id="K6WVK2"/>
<organism evidence="2 3">
    <name type="scientific">Kineosphaera limosa NBRC 100340</name>
    <dbReference type="NCBI Taxonomy" id="1184609"/>
    <lineage>
        <taxon>Bacteria</taxon>
        <taxon>Bacillati</taxon>
        <taxon>Actinomycetota</taxon>
        <taxon>Actinomycetes</taxon>
        <taxon>Micrococcales</taxon>
        <taxon>Dermatophilaceae</taxon>
        <taxon>Kineosphaera</taxon>
    </lineage>
</organism>
<feature type="compositionally biased region" description="Basic and acidic residues" evidence="1">
    <location>
        <begin position="69"/>
        <end position="78"/>
    </location>
</feature>
<dbReference type="EMBL" id="BAHD01000084">
    <property type="protein sequence ID" value="GAB97841.1"/>
    <property type="molecule type" value="Genomic_DNA"/>
</dbReference>
<dbReference type="eggNOG" id="ENOG5031QX4">
    <property type="taxonomic scope" value="Bacteria"/>
</dbReference>
<evidence type="ECO:0000313" key="3">
    <source>
        <dbReference type="Proteomes" id="UP000008366"/>
    </source>
</evidence>
<gene>
    <name evidence="2" type="ORF">KILIM_084_00130</name>
</gene>
<proteinExistence type="predicted"/>
<evidence type="ECO:0000256" key="1">
    <source>
        <dbReference type="SAM" id="MobiDB-lite"/>
    </source>
</evidence>
<dbReference type="RefSeq" id="WP_006594373.1">
    <property type="nucleotide sequence ID" value="NZ_BAHD01000084.1"/>
</dbReference>
<accession>K6WVK2</accession>
<protein>
    <submittedName>
        <fullName evidence="2">Uncharacterized protein</fullName>
    </submittedName>
</protein>
<name>K6WVK2_9MICO</name>